<dbReference type="Proteomes" id="UP001497522">
    <property type="component" value="Chromosome 15"/>
</dbReference>
<dbReference type="InterPro" id="IPR012340">
    <property type="entry name" value="NA-bd_OB-fold"/>
</dbReference>
<gene>
    <name evidence="3" type="ORF">CSSPJE1EN2_LOCUS8237</name>
</gene>
<keyword evidence="4" id="KW-1185">Reference proteome</keyword>
<dbReference type="PANTHER" id="PTHR13356:SF0">
    <property type="entry name" value="SOSS COMPLEX SUBUNIT B HOMOLOG"/>
    <property type="match status" value="1"/>
</dbReference>
<dbReference type="PANTHER" id="PTHR13356">
    <property type="entry name" value="OB FOLD NUCLEIC ACID BINDING PROTEIN-RELATED"/>
    <property type="match status" value="1"/>
</dbReference>
<feature type="compositionally biased region" description="Polar residues" evidence="2">
    <location>
        <begin position="168"/>
        <end position="177"/>
    </location>
</feature>
<proteinExistence type="predicted"/>
<evidence type="ECO:0000256" key="2">
    <source>
        <dbReference type="SAM" id="MobiDB-lite"/>
    </source>
</evidence>
<name>A0ABP1ARU9_9BRYO</name>
<sequence length="177" mass="18666">MQQPNGSQAAAAAAVSSSPASPQQQQQTASSPALPSLLIKDLRPSLSTNFSVTFIVLEKGTPTRVGEGLMCVALVADASASVHLQLLGNECEAFQPGDIVRLSGGLFSFHKLNLVLRAGKKGTLEKIGEFTMVFSENINMSKIQWVPDPANPKAWNPVGLNQGPGGPLSNSRGTYHQ</sequence>
<dbReference type="EMBL" id="OZ023716">
    <property type="protein sequence ID" value="CAK9865242.1"/>
    <property type="molecule type" value="Genomic_DNA"/>
</dbReference>
<keyword evidence="1" id="KW-0238">DNA-binding</keyword>
<evidence type="ECO:0000256" key="1">
    <source>
        <dbReference type="ARBA" id="ARBA00023125"/>
    </source>
</evidence>
<dbReference type="Gene3D" id="2.40.50.140">
    <property type="entry name" value="Nucleic acid-binding proteins"/>
    <property type="match status" value="1"/>
</dbReference>
<evidence type="ECO:0000313" key="3">
    <source>
        <dbReference type="EMBL" id="CAK9865242.1"/>
    </source>
</evidence>
<feature type="region of interest" description="Disordered" evidence="2">
    <location>
        <begin position="154"/>
        <end position="177"/>
    </location>
</feature>
<dbReference type="InterPro" id="IPR051231">
    <property type="entry name" value="SOSS-B"/>
</dbReference>
<organism evidence="3 4">
    <name type="scientific">Sphagnum jensenii</name>
    <dbReference type="NCBI Taxonomy" id="128206"/>
    <lineage>
        <taxon>Eukaryota</taxon>
        <taxon>Viridiplantae</taxon>
        <taxon>Streptophyta</taxon>
        <taxon>Embryophyta</taxon>
        <taxon>Bryophyta</taxon>
        <taxon>Sphagnophytina</taxon>
        <taxon>Sphagnopsida</taxon>
        <taxon>Sphagnales</taxon>
        <taxon>Sphagnaceae</taxon>
        <taxon>Sphagnum</taxon>
    </lineage>
</organism>
<evidence type="ECO:0000313" key="4">
    <source>
        <dbReference type="Proteomes" id="UP001497522"/>
    </source>
</evidence>
<protein>
    <submittedName>
        <fullName evidence="3">Uncharacterized protein</fullName>
    </submittedName>
</protein>
<dbReference type="SUPFAM" id="SSF50249">
    <property type="entry name" value="Nucleic acid-binding proteins"/>
    <property type="match status" value="1"/>
</dbReference>
<accession>A0ABP1ARU9</accession>
<reference evidence="3" key="1">
    <citation type="submission" date="2024-03" db="EMBL/GenBank/DDBJ databases">
        <authorList>
            <consortium name="ELIXIR-Norway"/>
            <consortium name="Elixir Norway"/>
        </authorList>
    </citation>
    <scope>NUCLEOTIDE SEQUENCE</scope>
</reference>
<feature type="region of interest" description="Disordered" evidence="2">
    <location>
        <begin position="1"/>
        <end position="32"/>
    </location>
</feature>